<dbReference type="RefSeq" id="XP_007509710.1">
    <property type="nucleotide sequence ID" value="XM_007509648.1"/>
</dbReference>
<feature type="compositionally biased region" description="Polar residues" evidence="5">
    <location>
        <begin position="1"/>
        <end position="11"/>
    </location>
</feature>
<dbReference type="Pfam" id="PF12345">
    <property type="entry name" value="DUF3641"/>
    <property type="match status" value="1"/>
</dbReference>
<dbReference type="eggNOG" id="ENOG502QWFM">
    <property type="taxonomic scope" value="Eukaryota"/>
</dbReference>
<evidence type="ECO:0000313" key="9">
    <source>
        <dbReference type="Proteomes" id="UP000198341"/>
    </source>
</evidence>
<dbReference type="GO" id="GO:0046872">
    <property type="term" value="F:metal ion binding"/>
    <property type="evidence" value="ECO:0007669"/>
    <property type="project" value="UniProtKB-KW"/>
</dbReference>
<feature type="domain" description="Radical SAM core" evidence="6">
    <location>
        <begin position="116"/>
        <end position="257"/>
    </location>
</feature>
<dbReference type="SUPFAM" id="SSF102114">
    <property type="entry name" value="Radical SAM enzymes"/>
    <property type="match status" value="1"/>
</dbReference>
<dbReference type="PANTHER" id="PTHR43728:SF1">
    <property type="entry name" value="FE-S OXIDOREDUCTASE"/>
    <property type="match status" value="1"/>
</dbReference>
<dbReference type="OrthoDB" id="418407at2759"/>
<evidence type="ECO:0000256" key="5">
    <source>
        <dbReference type="SAM" id="MobiDB-lite"/>
    </source>
</evidence>
<sequence>MTTSFSTTATRCENKCATTGRRRRKNSTTRTSSSSSSSSSSLVPETLKEMASDPEFQNTSTRLKAFGQKALTREEAKKRRRALENVGVNESFASYIETNKGSALERQLPPSILQVNIGIYCNQACSHCHVESSPLRVEETMSRETRERVEFILEKSEGVTTLDVTGGAPELAPEFRNLVRNARKMKGDALKIIDRCNLTVFYEPGQEDLGAFLKEHDVTVVASLPCYSEANTDKQRGRGVFERSIDALKELNALGYGIEGTGRTLDLMYNPGGAFLPPEQSKLEVAYKSELKEAYGIEFSNLFTLTNMPIKRFADFLHREKKTEEYMKLLVDNFNVSAAENVMCRDVVSIKWDGSLYDCDFNQQLDIGLLGAKAPKTVFDVESVEDIVGLKIASDNHCFGCTAGSGSSCGGAIA</sequence>
<keyword evidence="9" id="KW-1185">Reference proteome</keyword>
<evidence type="ECO:0000259" key="7">
    <source>
        <dbReference type="Pfam" id="PF12345"/>
    </source>
</evidence>
<evidence type="ECO:0000313" key="8">
    <source>
        <dbReference type="EMBL" id="CCO18825.1"/>
    </source>
</evidence>
<gene>
    <name evidence="8" type="ordered locus">Bathy12g02860</name>
</gene>
<evidence type="ECO:0000256" key="1">
    <source>
        <dbReference type="ARBA" id="ARBA00022691"/>
    </source>
</evidence>
<keyword evidence="1" id="KW-0949">S-adenosyl-L-methionine</keyword>
<dbReference type="InterPro" id="IPR026351">
    <property type="entry name" value="rSAM_ArsS-like"/>
</dbReference>
<feature type="region of interest" description="Disordered" evidence="5">
    <location>
        <begin position="1"/>
        <end position="56"/>
    </location>
</feature>
<dbReference type="Pfam" id="PF04055">
    <property type="entry name" value="Radical_SAM"/>
    <property type="match status" value="1"/>
</dbReference>
<dbReference type="Gene3D" id="3.20.20.70">
    <property type="entry name" value="Aldolase class I"/>
    <property type="match status" value="1"/>
</dbReference>
<dbReference type="InterPro" id="IPR058240">
    <property type="entry name" value="rSAM_sf"/>
</dbReference>
<dbReference type="GeneID" id="19012548"/>
<dbReference type="KEGG" id="bpg:Bathy12g02860"/>
<keyword evidence="2" id="KW-0479">Metal-binding</keyword>
<dbReference type="GO" id="GO:0003824">
    <property type="term" value="F:catalytic activity"/>
    <property type="evidence" value="ECO:0007669"/>
    <property type="project" value="InterPro"/>
</dbReference>
<dbReference type="InterPro" id="IPR024521">
    <property type="entry name" value="ArsS-like_C"/>
</dbReference>
<evidence type="ECO:0000256" key="2">
    <source>
        <dbReference type="ARBA" id="ARBA00022723"/>
    </source>
</evidence>
<dbReference type="GO" id="GO:0051536">
    <property type="term" value="F:iron-sulfur cluster binding"/>
    <property type="evidence" value="ECO:0007669"/>
    <property type="project" value="UniProtKB-KW"/>
</dbReference>
<feature type="domain" description="Arsenosugar biosynthesis radical SAM protein ArsS-like C-terminal" evidence="7">
    <location>
        <begin position="276"/>
        <end position="412"/>
    </location>
</feature>
<dbReference type="NCBIfam" id="TIGR04167">
    <property type="entry name" value="rSAM_SeCys"/>
    <property type="match status" value="1"/>
</dbReference>
<organism evidence="8 9">
    <name type="scientific">Bathycoccus prasinos</name>
    <dbReference type="NCBI Taxonomy" id="41875"/>
    <lineage>
        <taxon>Eukaryota</taxon>
        <taxon>Viridiplantae</taxon>
        <taxon>Chlorophyta</taxon>
        <taxon>Mamiellophyceae</taxon>
        <taxon>Mamiellales</taxon>
        <taxon>Bathycoccaceae</taxon>
        <taxon>Bathycoccus</taxon>
    </lineage>
</organism>
<dbReference type="SFLD" id="SFLDS00029">
    <property type="entry name" value="Radical_SAM"/>
    <property type="match status" value="1"/>
</dbReference>
<evidence type="ECO:0000256" key="3">
    <source>
        <dbReference type="ARBA" id="ARBA00023004"/>
    </source>
</evidence>
<feature type="compositionally biased region" description="Low complexity" evidence="5">
    <location>
        <begin position="28"/>
        <end position="41"/>
    </location>
</feature>
<dbReference type="InterPro" id="IPR013785">
    <property type="entry name" value="Aldolase_TIM"/>
</dbReference>
<reference evidence="8 9" key="1">
    <citation type="submission" date="2011-10" db="EMBL/GenBank/DDBJ databases">
        <authorList>
            <person name="Genoscope - CEA"/>
        </authorList>
    </citation>
    <scope>NUCLEOTIDE SEQUENCE [LARGE SCALE GENOMIC DNA]</scope>
    <source>
        <strain evidence="8 9">RCC 1105</strain>
    </source>
</reference>
<dbReference type="PANTHER" id="PTHR43728">
    <property type="entry name" value="SLR0304 PROTEIN"/>
    <property type="match status" value="1"/>
</dbReference>
<keyword evidence="3" id="KW-0408">Iron</keyword>
<evidence type="ECO:0000259" key="6">
    <source>
        <dbReference type="Pfam" id="PF04055"/>
    </source>
</evidence>
<protein>
    <submittedName>
        <fullName evidence="8">Radical SAM domain-containing protein</fullName>
    </submittedName>
</protein>
<dbReference type="EMBL" id="FO082267">
    <property type="protein sequence ID" value="CCO18825.1"/>
    <property type="molecule type" value="Genomic_DNA"/>
</dbReference>
<dbReference type="STRING" id="41875.K8F205"/>
<dbReference type="AlphaFoldDB" id="K8F205"/>
<dbReference type="Proteomes" id="UP000198341">
    <property type="component" value="Chromosome 12"/>
</dbReference>
<proteinExistence type="predicted"/>
<accession>K8F205</accession>
<dbReference type="CDD" id="cd01335">
    <property type="entry name" value="Radical_SAM"/>
    <property type="match status" value="1"/>
</dbReference>
<name>K8F205_9CHLO</name>
<dbReference type="InterPro" id="IPR007197">
    <property type="entry name" value="rSAM"/>
</dbReference>
<keyword evidence="4" id="KW-0411">Iron-sulfur</keyword>
<evidence type="ECO:0000256" key="4">
    <source>
        <dbReference type="ARBA" id="ARBA00023014"/>
    </source>
</evidence>